<reference evidence="1 2" key="1">
    <citation type="submission" date="2017-01" db="EMBL/GenBank/DDBJ databases">
        <authorList>
            <person name="Mah S.A."/>
            <person name="Swanson W.J."/>
            <person name="Moy G.W."/>
            <person name="Vacquier V.D."/>
        </authorList>
    </citation>
    <scope>NUCLEOTIDE SEQUENCE [LARGE SCALE GENOMIC DNA]</scope>
    <source>
        <strain evidence="1 2">GSMNP</strain>
    </source>
</reference>
<evidence type="ECO:0000313" key="2">
    <source>
        <dbReference type="Proteomes" id="UP000187283"/>
    </source>
</evidence>
<evidence type="ECO:0000313" key="1">
    <source>
        <dbReference type="EMBL" id="OMJ14737.1"/>
    </source>
</evidence>
<comment type="caution">
    <text evidence="1">The sequence shown here is derived from an EMBL/GenBank/DDBJ whole genome shotgun (WGS) entry which is preliminary data.</text>
</comment>
<name>A0A1R1XJB5_9FUNG</name>
<keyword evidence="2" id="KW-1185">Reference proteome</keyword>
<accession>A0A1R1XJB5</accession>
<organism evidence="1 2">
    <name type="scientific">Smittium culicis</name>
    <dbReference type="NCBI Taxonomy" id="133412"/>
    <lineage>
        <taxon>Eukaryota</taxon>
        <taxon>Fungi</taxon>
        <taxon>Fungi incertae sedis</taxon>
        <taxon>Zoopagomycota</taxon>
        <taxon>Kickxellomycotina</taxon>
        <taxon>Harpellomycetes</taxon>
        <taxon>Harpellales</taxon>
        <taxon>Legeriomycetaceae</taxon>
        <taxon>Smittium</taxon>
    </lineage>
</organism>
<dbReference type="EMBL" id="LSSN01002927">
    <property type="protein sequence ID" value="OMJ14737.1"/>
    <property type="molecule type" value="Genomic_DNA"/>
</dbReference>
<gene>
    <name evidence="1" type="ORF">AYI70_g7704</name>
</gene>
<protein>
    <submittedName>
        <fullName evidence="1">Uncharacterized protein</fullName>
    </submittedName>
</protein>
<sequence length="13" mass="1557">MAPKRIQENEQGR</sequence>
<dbReference type="Proteomes" id="UP000187283">
    <property type="component" value="Unassembled WGS sequence"/>
</dbReference>
<feature type="non-terminal residue" evidence="1">
    <location>
        <position position="13"/>
    </location>
</feature>
<proteinExistence type="predicted"/>